<evidence type="ECO:0000256" key="7">
    <source>
        <dbReference type="ARBA" id="ARBA00022840"/>
    </source>
</evidence>
<dbReference type="InterPro" id="IPR005467">
    <property type="entry name" value="His_kinase_dom"/>
</dbReference>
<dbReference type="InterPro" id="IPR036890">
    <property type="entry name" value="HATPase_C_sf"/>
</dbReference>
<proteinExistence type="predicted"/>
<dbReference type="SMART" id="SM00388">
    <property type="entry name" value="HisKA"/>
    <property type="match status" value="1"/>
</dbReference>
<dbReference type="GeneID" id="78316168"/>
<dbReference type="SMART" id="SM00091">
    <property type="entry name" value="PAS"/>
    <property type="match status" value="1"/>
</dbReference>
<protein>
    <recommendedName>
        <fullName evidence="2">histidine kinase</fullName>
        <ecNumber evidence="2">2.7.13.3</ecNumber>
    </recommendedName>
</protein>
<keyword evidence="7" id="KW-0067">ATP-binding</keyword>
<keyword evidence="4" id="KW-0808">Transferase</keyword>
<dbReference type="InterPro" id="IPR004358">
    <property type="entry name" value="Sig_transdc_His_kin-like_C"/>
</dbReference>
<keyword evidence="11" id="KW-1185">Reference proteome</keyword>
<dbReference type="SUPFAM" id="SSF55874">
    <property type="entry name" value="ATPase domain of HSP90 chaperone/DNA topoisomerase II/histidine kinase"/>
    <property type="match status" value="1"/>
</dbReference>
<evidence type="ECO:0000256" key="1">
    <source>
        <dbReference type="ARBA" id="ARBA00000085"/>
    </source>
</evidence>
<evidence type="ECO:0000259" key="9">
    <source>
        <dbReference type="PROSITE" id="PS50109"/>
    </source>
</evidence>
<dbReference type="Pfam" id="PF00512">
    <property type="entry name" value="HisKA"/>
    <property type="match status" value="1"/>
</dbReference>
<evidence type="ECO:0000313" key="10">
    <source>
        <dbReference type="EMBL" id="SJZ34487.1"/>
    </source>
</evidence>
<dbReference type="EC" id="2.7.13.3" evidence="2"/>
<evidence type="ECO:0000256" key="5">
    <source>
        <dbReference type="ARBA" id="ARBA00022741"/>
    </source>
</evidence>
<evidence type="ECO:0000256" key="6">
    <source>
        <dbReference type="ARBA" id="ARBA00022777"/>
    </source>
</evidence>
<evidence type="ECO:0000256" key="2">
    <source>
        <dbReference type="ARBA" id="ARBA00012438"/>
    </source>
</evidence>
<dbReference type="GO" id="GO:0000155">
    <property type="term" value="F:phosphorelay sensor kinase activity"/>
    <property type="evidence" value="ECO:0007669"/>
    <property type="project" value="InterPro"/>
</dbReference>
<reference evidence="10 11" key="1">
    <citation type="submission" date="2017-02" db="EMBL/GenBank/DDBJ databases">
        <authorList>
            <person name="Peterson S.W."/>
        </authorList>
    </citation>
    <scope>NUCLEOTIDE SEQUENCE [LARGE SCALE GENOMIC DNA]</scope>
    <source>
        <strain evidence="10 11">ATCC BAA-908</strain>
    </source>
</reference>
<dbReference type="InterPro" id="IPR035965">
    <property type="entry name" value="PAS-like_dom_sf"/>
</dbReference>
<dbReference type="GO" id="GO:0005524">
    <property type="term" value="F:ATP binding"/>
    <property type="evidence" value="ECO:0007669"/>
    <property type="project" value="UniProtKB-KW"/>
</dbReference>
<dbReference type="Gene3D" id="3.30.565.10">
    <property type="entry name" value="Histidine kinase-like ATPase, C-terminal domain"/>
    <property type="match status" value="1"/>
</dbReference>
<keyword evidence="5" id="KW-0547">Nucleotide-binding</keyword>
<keyword evidence="3" id="KW-0597">Phosphoprotein</keyword>
<name>A0A1T4JWN1_TREPO</name>
<gene>
    <name evidence="10" type="ORF">SAMN02745149_00855</name>
</gene>
<dbReference type="InterPro" id="IPR036097">
    <property type="entry name" value="HisK_dim/P_sf"/>
</dbReference>
<keyword evidence="6" id="KW-0418">Kinase</keyword>
<dbReference type="OrthoDB" id="1931120at2"/>
<dbReference type="PANTHER" id="PTHR43065">
    <property type="entry name" value="SENSOR HISTIDINE KINASE"/>
    <property type="match status" value="1"/>
</dbReference>
<accession>A0A1T4JWN1</accession>
<evidence type="ECO:0000313" key="11">
    <source>
        <dbReference type="Proteomes" id="UP000190423"/>
    </source>
</evidence>
<dbReference type="RefSeq" id="WP_078932768.1">
    <property type="nucleotide sequence ID" value="NZ_FUWG01000005.1"/>
</dbReference>
<dbReference type="NCBIfam" id="TIGR00229">
    <property type="entry name" value="sensory_box"/>
    <property type="match status" value="1"/>
</dbReference>
<dbReference type="Gene3D" id="3.30.450.20">
    <property type="entry name" value="PAS domain"/>
    <property type="match status" value="1"/>
</dbReference>
<evidence type="ECO:0000256" key="4">
    <source>
        <dbReference type="ARBA" id="ARBA00022679"/>
    </source>
</evidence>
<evidence type="ECO:0000256" key="3">
    <source>
        <dbReference type="ARBA" id="ARBA00022553"/>
    </source>
</evidence>
<dbReference type="PROSITE" id="PS50109">
    <property type="entry name" value="HIS_KIN"/>
    <property type="match status" value="1"/>
</dbReference>
<dbReference type="InterPro" id="IPR003661">
    <property type="entry name" value="HisK_dim/P_dom"/>
</dbReference>
<dbReference type="Proteomes" id="UP000190423">
    <property type="component" value="Unassembled WGS sequence"/>
</dbReference>
<sequence length="412" mass="46572">MRDYVKRVSEMLPKLSQEQLKTVLNSITTENEMLDSILESLSTGLIVVDREWKILKINKIAERYLSFMYYSDEAKGENLRVWEFISEPEISEFLKKCADEDKTNVSEEFTTTDSIGSVRFLTVSIFSLVHNSEMRGNIIKIYDITEKRKQEVKLRRMENMAGLTNLAAGMAHEIKNPLGAISIHIQLIQRAVNKKRSTDGMLPDKKLLEEHLDVVNEEIENLNKLVMDFLFAVRPVKAELTLSNPVKVLSNIVEFFAPEFNKSCVSLVLNAPSNCPRLLIDEKLFREAVINLIQNAFAAIKERYGDSCCAQENQPEKKDMTGKIIITVSESYDKILIAVEDNGTGMSGETAARIFEPYFTTKANGTGLGMTMVYKIIKEFSGDIQVKSEQGKGTSFVLSIPVPQTDRKLIES</sequence>
<feature type="domain" description="Histidine kinase" evidence="9">
    <location>
        <begin position="169"/>
        <end position="404"/>
    </location>
</feature>
<dbReference type="SUPFAM" id="SSF55785">
    <property type="entry name" value="PYP-like sensor domain (PAS domain)"/>
    <property type="match status" value="1"/>
</dbReference>
<organism evidence="10 11">
    <name type="scientific">Treponema porcinum</name>
    <dbReference type="NCBI Taxonomy" id="261392"/>
    <lineage>
        <taxon>Bacteria</taxon>
        <taxon>Pseudomonadati</taxon>
        <taxon>Spirochaetota</taxon>
        <taxon>Spirochaetia</taxon>
        <taxon>Spirochaetales</taxon>
        <taxon>Treponemataceae</taxon>
        <taxon>Treponema</taxon>
    </lineage>
</organism>
<dbReference type="InterPro" id="IPR003594">
    <property type="entry name" value="HATPase_dom"/>
</dbReference>
<evidence type="ECO:0000256" key="8">
    <source>
        <dbReference type="ARBA" id="ARBA00023012"/>
    </source>
</evidence>
<dbReference type="CDD" id="cd00082">
    <property type="entry name" value="HisKA"/>
    <property type="match status" value="1"/>
</dbReference>
<keyword evidence="8" id="KW-0902">Two-component regulatory system</keyword>
<dbReference type="InterPro" id="IPR000014">
    <property type="entry name" value="PAS"/>
</dbReference>
<dbReference type="AlphaFoldDB" id="A0A1T4JWN1"/>
<dbReference type="STRING" id="261392.SAMN02745149_00855"/>
<dbReference type="Gene3D" id="1.10.287.130">
    <property type="match status" value="1"/>
</dbReference>
<comment type="catalytic activity">
    <reaction evidence="1">
        <text>ATP + protein L-histidine = ADP + protein N-phospho-L-histidine.</text>
        <dbReference type="EC" id="2.7.13.3"/>
    </reaction>
</comment>
<dbReference type="SMART" id="SM00387">
    <property type="entry name" value="HATPase_c"/>
    <property type="match status" value="1"/>
</dbReference>
<dbReference type="PRINTS" id="PR00344">
    <property type="entry name" value="BCTRLSENSOR"/>
</dbReference>
<dbReference type="EMBL" id="FUWG01000005">
    <property type="protein sequence ID" value="SJZ34487.1"/>
    <property type="molecule type" value="Genomic_DNA"/>
</dbReference>
<dbReference type="Pfam" id="PF02518">
    <property type="entry name" value="HATPase_c"/>
    <property type="match status" value="1"/>
</dbReference>
<dbReference type="CDD" id="cd00130">
    <property type="entry name" value="PAS"/>
    <property type="match status" value="1"/>
</dbReference>
<dbReference type="PANTHER" id="PTHR43065:SF10">
    <property type="entry name" value="PEROXIDE STRESS-ACTIVATED HISTIDINE KINASE MAK3"/>
    <property type="match status" value="1"/>
</dbReference>
<dbReference type="SUPFAM" id="SSF47384">
    <property type="entry name" value="Homodimeric domain of signal transducing histidine kinase"/>
    <property type="match status" value="1"/>
</dbReference>